<reference evidence="2" key="1">
    <citation type="submission" date="2021-02" db="EMBL/GenBank/DDBJ databases">
        <authorList>
            <person name="Nowell W R."/>
        </authorList>
    </citation>
    <scope>NUCLEOTIDE SEQUENCE</scope>
    <source>
        <strain evidence="2">Ploen Becks lab</strain>
    </source>
</reference>
<evidence type="ECO:0000313" key="2">
    <source>
        <dbReference type="EMBL" id="CAF1066361.1"/>
    </source>
</evidence>
<gene>
    <name evidence="2" type="ORF">OXX778_LOCUS19518</name>
</gene>
<dbReference type="Pfam" id="PF20209">
    <property type="entry name" value="DUF6570"/>
    <property type="match status" value="1"/>
</dbReference>
<protein>
    <recommendedName>
        <fullName evidence="1">DUF6570 domain-containing protein</fullName>
    </recommendedName>
</protein>
<dbReference type="AlphaFoldDB" id="A0A814LQB7"/>
<organism evidence="2 3">
    <name type="scientific">Brachionus calyciflorus</name>
    <dbReference type="NCBI Taxonomy" id="104777"/>
    <lineage>
        <taxon>Eukaryota</taxon>
        <taxon>Metazoa</taxon>
        <taxon>Spiralia</taxon>
        <taxon>Gnathifera</taxon>
        <taxon>Rotifera</taxon>
        <taxon>Eurotatoria</taxon>
        <taxon>Monogononta</taxon>
        <taxon>Pseudotrocha</taxon>
        <taxon>Ploima</taxon>
        <taxon>Brachionidae</taxon>
        <taxon>Brachionus</taxon>
    </lineage>
</organism>
<proteinExistence type="predicted"/>
<dbReference type="Proteomes" id="UP000663879">
    <property type="component" value="Unassembled WGS sequence"/>
</dbReference>
<evidence type="ECO:0000259" key="1">
    <source>
        <dbReference type="Pfam" id="PF20209"/>
    </source>
</evidence>
<accession>A0A814LQB7</accession>
<comment type="caution">
    <text evidence="2">The sequence shown here is derived from an EMBL/GenBank/DDBJ whole genome shotgun (WGS) entry which is preliminary data.</text>
</comment>
<feature type="domain" description="DUF6570" evidence="1">
    <location>
        <begin position="267"/>
        <end position="351"/>
    </location>
</feature>
<evidence type="ECO:0000313" key="3">
    <source>
        <dbReference type="Proteomes" id="UP000663879"/>
    </source>
</evidence>
<keyword evidence="3" id="KW-1185">Reference proteome</keyword>
<sequence length="500" mass="57761">MNNIKLIEKNFISSLKNISPIKVDGTVTLDNNDTLDQAIFIENSYISGSKCTTPKRKSNLIDSNKFNKKTKLNDGTPISPLNTLLNQLSVNKSPANEKEKCACGRSDHKTRANKKCPLNRHKTSNSTAGQINIFPIASQNFDSNSIINIPLIDADFVNQILPHIELEVNNYSTNQPQAVKNNNIVSKAQYLKEFNSKINGPLHEQEWVKDEISQFHQNIRQFNSYFCCNCHELWPTKFSNCETCEKSKKFTDLNNLNPRIHLLTSELKTAFFNLTMIEEMLISPILPIMAVYRLAGGQLVNRGYVVNFKQDITKIVKKLPRLTKQLPIIIVKKSDLNNTSKHDFCQKYQLSKNQLKANKNPEKTVIITSPKVRYNRHDIVNHKNFCYYQLIKYSAWTKDDLVTLSNKDTSIERFELFIKFAPQRIITSLNFFNEFLTELKRIRTEGEIEYVPEYYTTEFTELSELVPVIEVENAPVVDMDYDWTQSRKLYTEAQLDTMKD</sequence>
<dbReference type="InterPro" id="IPR046700">
    <property type="entry name" value="DUF6570"/>
</dbReference>
<dbReference type="EMBL" id="CAJNOC010005958">
    <property type="protein sequence ID" value="CAF1066361.1"/>
    <property type="molecule type" value="Genomic_DNA"/>
</dbReference>
<name>A0A814LQB7_9BILA</name>
<dbReference type="OrthoDB" id="8196283at2759"/>